<proteinExistence type="predicted"/>
<sequence>MDTTRKEPNSLTTHEDIYVYLALPTRLVGTYKLRLVWFLPPIPHGFRMTQHAIVGMTTEAHVGEPLDQFSEVGRAASRTKSGTGLFIEPIDHGKLDGKKQIVDNNHEHGNIPEGLEARKVEMQWMVKERNQLWDWIDYLSPPESSRKLSGMKKELAQLHRALVRPTHERVYKMGGHELSEEFLATKPWDSQPAASRANKIREEDKKSYLQSTRDHLQFVKLKAGQRSASSLSQPLLESHEAYVRTPPISPKNHLSSSSPWMPTEAGKPQKILTVFEFALKEKDIPIGDLTMESNLLDGNTLVEGYTDSKIFESFNSLQNKIMGFRSVNRVLGRTEKIFQLKILETCYHLADHVKRYRLLSSEFLNEIELFKAKSVKEMVGLHLQLVLRRWGEQFFDAPNSIVPELEFLTSSPTTAHFHRSIEDQKEIVQIVLNTILMHASDHLPAESKEKESEQFERVRKTFLQVNLYERAQGTRAKDTKHHGENQNRSIVNLTRDLIQLFQKPEMSTTNAYRRRIEFQLVYYMLDFLNRHHHRIQKTIEQPEGDYLLLKDQLKFMRSFLGRFRNIYQGQTSSPKSVNTLRKLTKKANSTAG</sequence>
<dbReference type="AlphaFoldDB" id="A0A5B0RMY5"/>
<accession>A0A5B0RMY5</accession>
<name>A0A5B0RMY5_PUCGR</name>
<organism evidence="1 2">
    <name type="scientific">Puccinia graminis f. sp. tritici</name>
    <dbReference type="NCBI Taxonomy" id="56615"/>
    <lineage>
        <taxon>Eukaryota</taxon>
        <taxon>Fungi</taxon>
        <taxon>Dikarya</taxon>
        <taxon>Basidiomycota</taxon>
        <taxon>Pucciniomycotina</taxon>
        <taxon>Pucciniomycetes</taxon>
        <taxon>Pucciniales</taxon>
        <taxon>Pucciniaceae</taxon>
        <taxon>Puccinia</taxon>
    </lineage>
</organism>
<gene>
    <name evidence="1" type="ORF">PGTUg99_033755</name>
</gene>
<dbReference type="EMBL" id="VDEP01000169">
    <property type="protein sequence ID" value="KAA1127276.1"/>
    <property type="molecule type" value="Genomic_DNA"/>
</dbReference>
<evidence type="ECO:0000313" key="2">
    <source>
        <dbReference type="Proteomes" id="UP000325313"/>
    </source>
</evidence>
<dbReference type="Proteomes" id="UP000325313">
    <property type="component" value="Unassembled WGS sequence"/>
</dbReference>
<reference evidence="1 2" key="1">
    <citation type="submission" date="2019-05" db="EMBL/GenBank/DDBJ databases">
        <title>Emergence of the Ug99 lineage of the wheat stem rust pathogen through somatic hybridization.</title>
        <authorList>
            <person name="Li F."/>
            <person name="Upadhyaya N.M."/>
            <person name="Sperschneider J."/>
            <person name="Matny O."/>
            <person name="Nguyen-Phuc H."/>
            <person name="Mago R."/>
            <person name="Raley C."/>
            <person name="Miller M.E."/>
            <person name="Silverstein K.A.T."/>
            <person name="Henningsen E."/>
            <person name="Hirsch C.D."/>
            <person name="Visser B."/>
            <person name="Pretorius Z.A."/>
            <person name="Steffenson B.J."/>
            <person name="Schwessinger B."/>
            <person name="Dodds P.N."/>
            <person name="Figueroa M."/>
        </authorList>
    </citation>
    <scope>NUCLEOTIDE SEQUENCE [LARGE SCALE GENOMIC DNA]</scope>
    <source>
        <strain evidence="1 2">Ug99</strain>
    </source>
</reference>
<evidence type="ECO:0000313" key="1">
    <source>
        <dbReference type="EMBL" id="KAA1127276.1"/>
    </source>
</evidence>
<protein>
    <submittedName>
        <fullName evidence="1">Uncharacterized protein</fullName>
    </submittedName>
</protein>
<comment type="caution">
    <text evidence="1">The sequence shown here is derived from an EMBL/GenBank/DDBJ whole genome shotgun (WGS) entry which is preliminary data.</text>
</comment>